<accession>A0ABU4G0M2</accession>
<protein>
    <submittedName>
        <fullName evidence="2">Uncharacterized protein</fullName>
    </submittedName>
</protein>
<keyword evidence="1" id="KW-0472">Membrane</keyword>
<name>A0ABU4G0M2_9BACL</name>
<proteinExistence type="predicted"/>
<feature type="transmembrane region" description="Helical" evidence="1">
    <location>
        <begin position="36"/>
        <end position="53"/>
    </location>
</feature>
<organism evidence="2 3">
    <name type="scientific">Sporosarcina aquimarina</name>
    <dbReference type="NCBI Taxonomy" id="114975"/>
    <lineage>
        <taxon>Bacteria</taxon>
        <taxon>Bacillati</taxon>
        <taxon>Bacillota</taxon>
        <taxon>Bacilli</taxon>
        <taxon>Bacillales</taxon>
        <taxon>Caryophanaceae</taxon>
        <taxon>Sporosarcina</taxon>
    </lineage>
</organism>
<feature type="transmembrane region" description="Helical" evidence="1">
    <location>
        <begin position="12"/>
        <end position="30"/>
    </location>
</feature>
<evidence type="ECO:0000256" key="1">
    <source>
        <dbReference type="SAM" id="Phobius"/>
    </source>
</evidence>
<sequence length="70" mass="8127">MKVLYAFLSRIVYMFYIMAGGYTVFIISIGPRMKDFIFPAVLVVLALLCSLWLKSLERKIIAKEMNKFTI</sequence>
<dbReference type="EMBL" id="JAUBDH010000006">
    <property type="protein sequence ID" value="MDW0110519.1"/>
    <property type="molecule type" value="Genomic_DNA"/>
</dbReference>
<evidence type="ECO:0000313" key="3">
    <source>
        <dbReference type="Proteomes" id="UP001280629"/>
    </source>
</evidence>
<keyword evidence="3" id="KW-1185">Reference proteome</keyword>
<comment type="caution">
    <text evidence="2">The sequence shown here is derived from an EMBL/GenBank/DDBJ whole genome shotgun (WGS) entry which is preliminary data.</text>
</comment>
<dbReference type="Proteomes" id="UP001280629">
    <property type="component" value="Unassembled WGS sequence"/>
</dbReference>
<keyword evidence="1" id="KW-1133">Transmembrane helix</keyword>
<keyword evidence="1" id="KW-0812">Transmembrane</keyword>
<reference evidence="2 3" key="1">
    <citation type="submission" date="2023-06" db="EMBL/GenBank/DDBJ databases">
        <title>Sporosarcina sp. nov., isolated from Korean traditional fermented seafood 'Jeotgal'.</title>
        <authorList>
            <person name="Yang A.-I."/>
            <person name="Shin N.-R."/>
        </authorList>
    </citation>
    <scope>NUCLEOTIDE SEQUENCE [LARGE SCALE GENOMIC DNA]</scope>
    <source>
        <strain evidence="2 3">KCTC3840</strain>
    </source>
</reference>
<dbReference type="RefSeq" id="WP_317936076.1">
    <property type="nucleotide sequence ID" value="NZ_JAUBDH010000006.1"/>
</dbReference>
<gene>
    <name evidence="2" type="ORF">QT716_10775</name>
</gene>
<evidence type="ECO:0000313" key="2">
    <source>
        <dbReference type="EMBL" id="MDW0110519.1"/>
    </source>
</evidence>